<feature type="signal peptide" evidence="1">
    <location>
        <begin position="1"/>
        <end position="28"/>
    </location>
</feature>
<reference evidence="2 3" key="1">
    <citation type="submission" date="2015-10" db="EMBL/GenBank/DDBJ databases">
        <title>Mycobacterium gordonae draft genome assembly.</title>
        <authorList>
            <person name="Ustinova V."/>
            <person name="Smirnova T."/>
            <person name="Blagodatskikh K."/>
            <person name="Varlamov D."/>
            <person name="Larionova E."/>
            <person name="Chernousova L."/>
        </authorList>
    </citation>
    <scope>NUCLEOTIDE SEQUENCE [LARGE SCALE GENOMIC DNA]</scope>
    <source>
        <strain evidence="2 3">CTRI 14-8773</strain>
    </source>
</reference>
<name>A0A0Q2RU36_MYCGO</name>
<proteinExistence type="predicted"/>
<keyword evidence="1" id="KW-0732">Signal</keyword>
<feature type="chain" id="PRO_5006196428" description="DUF732 domain-containing protein" evidence="1">
    <location>
        <begin position="29"/>
        <end position="105"/>
    </location>
</feature>
<gene>
    <name evidence="2" type="ORF">AO501_11855</name>
</gene>
<dbReference type="RefSeq" id="WP_156452552.1">
    <property type="nucleotide sequence ID" value="NZ_LKTM01000163.1"/>
</dbReference>
<evidence type="ECO:0008006" key="4">
    <source>
        <dbReference type="Google" id="ProtNLM"/>
    </source>
</evidence>
<organism evidence="2 3">
    <name type="scientific">Mycobacterium gordonae</name>
    <dbReference type="NCBI Taxonomy" id="1778"/>
    <lineage>
        <taxon>Bacteria</taxon>
        <taxon>Bacillati</taxon>
        <taxon>Actinomycetota</taxon>
        <taxon>Actinomycetes</taxon>
        <taxon>Mycobacteriales</taxon>
        <taxon>Mycobacteriaceae</taxon>
        <taxon>Mycobacterium</taxon>
    </lineage>
</organism>
<dbReference type="AlphaFoldDB" id="A0A0Q2RU36"/>
<dbReference type="Proteomes" id="UP000051677">
    <property type="component" value="Unassembled WGS sequence"/>
</dbReference>
<comment type="caution">
    <text evidence="2">The sequence shown here is derived from an EMBL/GenBank/DDBJ whole genome shotgun (WGS) entry which is preliminary data.</text>
</comment>
<accession>A0A0Q2RU36</accession>
<protein>
    <recommendedName>
        <fullName evidence="4">DUF732 domain-containing protein</fullName>
    </recommendedName>
</protein>
<dbReference type="EMBL" id="LKTM01000163">
    <property type="protein sequence ID" value="KQH78795.1"/>
    <property type="molecule type" value="Genomic_DNA"/>
</dbReference>
<evidence type="ECO:0000313" key="3">
    <source>
        <dbReference type="Proteomes" id="UP000051677"/>
    </source>
</evidence>
<sequence length="105" mass="10794">MTSIGRAGVTGAALLVVAWVIAAPTAQANEYSCANAAAANGYVNENKFLWQIEQDCKVAYAIAYPGGINTQAEAAAAVAAAKQYLRSLGYDAATVEQMDIAGHGV</sequence>
<evidence type="ECO:0000256" key="1">
    <source>
        <dbReference type="SAM" id="SignalP"/>
    </source>
</evidence>
<evidence type="ECO:0000313" key="2">
    <source>
        <dbReference type="EMBL" id="KQH78795.1"/>
    </source>
</evidence>